<dbReference type="InterPro" id="IPR050211">
    <property type="entry name" value="FOX_domain-containing"/>
</dbReference>
<evidence type="ECO:0000313" key="5">
    <source>
        <dbReference type="Proteomes" id="UP000095281"/>
    </source>
</evidence>
<dbReference type="PANTHER" id="PTHR11829">
    <property type="entry name" value="FORKHEAD BOX PROTEIN"/>
    <property type="match status" value="1"/>
</dbReference>
<dbReference type="GO" id="GO:0030154">
    <property type="term" value="P:cell differentiation"/>
    <property type="evidence" value="ECO:0007669"/>
    <property type="project" value="TreeGrafter"/>
</dbReference>
<feature type="DNA-binding region" description="Fork-head" evidence="3">
    <location>
        <begin position="225"/>
        <end position="309"/>
    </location>
</feature>
<dbReference type="GO" id="GO:0000978">
    <property type="term" value="F:RNA polymerase II cis-regulatory region sequence-specific DNA binding"/>
    <property type="evidence" value="ECO:0007669"/>
    <property type="project" value="TreeGrafter"/>
</dbReference>
<dbReference type="InterPro" id="IPR018122">
    <property type="entry name" value="TF_fork_head_CS_1"/>
</dbReference>
<organism evidence="5 6">
    <name type="scientific">Meloidogyne hapla</name>
    <name type="common">Root-knot nematode worm</name>
    <dbReference type="NCBI Taxonomy" id="6305"/>
    <lineage>
        <taxon>Eukaryota</taxon>
        <taxon>Metazoa</taxon>
        <taxon>Ecdysozoa</taxon>
        <taxon>Nematoda</taxon>
        <taxon>Chromadorea</taxon>
        <taxon>Rhabditida</taxon>
        <taxon>Tylenchina</taxon>
        <taxon>Tylenchomorpha</taxon>
        <taxon>Tylenchoidea</taxon>
        <taxon>Meloidogynidae</taxon>
        <taxon>Meloidogyninae</taxon>
        <taxon>Meloidogyne</taxon>
    </lineage>
</organism>
<dbReference type="Gene3D" id="1.10.10.10">
    <property type="entry name" value="Winged helix-like DNA-binding domain superfamily/Winged helix DNA-binding domain"/>
    <property type="match status" value="2"/>
</dbReference>
<dbReference type="AlphaFoldDB" id="A0A1I8BDW8"/>
<dbReference type="PROSITE" id="PS00657">
    <property type="entry name" value="FORK_HEAD_1"/>
    <property type="match status" value="1"/>
</dbReference>
<keyword evidence="2 3" id="KW-0539">Nucleus</keyword>
<comment type="subcellular location">
    <subcellularLocation>
        <location evidence="3">Nucleus</location>
    </subcellularLocation>
</comment>
<dbReference type="PROSITE" id="PS00658">
    <property type="entry name" value="FORK_HEAD_2"/>
    <property type="match status" value="1"/>
</dbReference>
<reference evidence="6" key="1">
    <citation type="submission" date="2016-11" db="UniProtKB">
        <authorList>
            <consortium name="WormBaseParasite"/>
        </authorList>
    </citation>
    <scope>IDENTIFICATION</scope>
</reference>
<evidence type="ECO:0000259" key="4">
    <source>
        <dbReference type="PROSITE" id="PS50039"/>
    </source>
</evidence>
<sequence length="606" mass="68404">MISWEVVEEVRQQIQQQQEKQQQQQQQFISSLDISSTNSLTGGMSSTTTTTDYLNDQQQWNNIYQNNNSSPNSSSTISLINQNPSLTNSLYSSPIYPPQYASLNGFQNNLYIPSSSPSSSSNPQICQYIQQQQLLEQNNSLNLSYTSAFQSAINSATNNLNSSIRGGEEQKYIEINKQLKNSKNQSTNNQIGDSNNNQSPTINTMELTVHEMQKIKNQGNFGPNKPPYSYISLISMAIQQSDRKMCTLSERCSWQNSIRHSLSFNDCFVKVPRTPDRIKNCRPGKGSFWTLHALCGDMFENGCFLRRQKRFKLKDKEKPERQRRTKNISNKLTLTERKLQKQQKQMINSASSILLEQKPKREIESSIDLKLEPLIQTDIGLRLLQLITEEINNNNNLIDIIGDGNNSSNKEKHLNNNLIQLIRPSAENLNNNLILPSQFNNNFELSHLTTQCPSSSSGILQGNSNLCGSPVISSIGGGQMLSSLSSAYCHQFPNSTTAIVHPTITQQFPHQFYTSNNSDLDNCSSPQSTNNNLNSQQLTCLNSSGPFLNINLNINQNLIDYQPIIPPNFPPEYSMIYGGPAQINTIYNGKLVFFKYFCLMSLNIFF</sequence>
<dbReference type="InterPro" id="IPR001766">
    <property type="entry name" value="Fork_head_dom"/>
</dbReference>
<dbReference type="GO" id="GO:0005634">
    <property type="term" value="C:nucleus"/>
    <property type="evidence" value="ECO:0007669"/>
    <property type="project" value="UniProtKB-SubCell"/>
</dbReference>
<protein>
    <submittedName>
        <fullName evidence="6">Fork-head domain-containing protein</fullName>
    </submittedName>
</protein>
<dbReference type="GO" id="GO:0009653">
    <property type="term" value="P:anatomical structure morphogenesis"/>
    <property type="evidence" value="ECO:0007669"/>
    <property type="project" value="TreeGrafter"/>
</dbReference>
<evidence type="ECO:0000256" key="1">
    <source>
        <dbReference type="ARBA" id="ARBA00023125"/>
    </source>
</evidence>
<accession>A0A1I8BDW8</accession>
<dbReference type="PANTHER" id="PTHR11829:SF380">
    <property type="entry name" value="PROTEIN FORK HEAD"/>
    <property type="match status" value="1"/>
</dbReference>
<dbReference type="GO" id="GO:0000981">
    <property type="term" value="F:DNA-binding transcription factor activity, RNA polymerase II-specific"/>
    <property type="evidence" value="ECO:0007669"/>
    <property type="project" value="TreeGrafter"/>
</dbReference>
<dbReference type="Pfam" id="PF00250">
    <property type="entry name" value="Forkhead"/>
    <property type="match status" value="1"/>
</dbReference>
<evidence type="ECO:0000256" key="3">
    <source>
        <dbReference type="PROSITE-ProRule" id="PRU00089"/>
    </source>
</evidence>
<dbReference type="SUPFAM" id="SSF46785">
    <property type="entry name" value="Winged helix' DNA-binding domain"/>
    <property type="match status" value="1"/>
</dbReference>
<evidence type="ECO:0000256" key="2">
    <source>
        <dbReference type="ARBA" id="ARBA00023242"/>
    </source>
</evidence>
<feature type="domain" description="Fork-head" evidence="4">
    <location>
        <begin position="225"/>
        <end position="309"/>
    </location>
</feature>
<proteinExistence type="predicted"/>
<dbReference type="SMART" id="SM00339">
    <property type="entry name" value="FH"/>
    <property type="match status" value="1"/>
</dbReference>
<dbReference type="WBParaSite" id="MhA1_Contig1988.frz3.gene1">
    <property type="protein sequence ID" value="MhA1_Contig1988.frz3.gene1"/>
    <property type="gene ID" value="MhA1_Contig1988.frz3.gene1"/>
</dbReference>
<name>A0A1I8BDW8_MELHA</name>
<dbReference type="InterPro" id="IPR030456">
    <property type="entry name" value="TF_fork_head_CS_2"/>
</dbReference>
<dbReference type="PROSITE" id="PS50039">
    <property type="entry name" value="FORK_HEAD_3"/>
    <property type="match status" value="1"/>
</dbReference>
<keyword evidence="5" id="KW-1185">Reference proteome</keyword>
<evidence type="ECO:0000313" key="6">
    <source>
        <dbReference type="WBParaSite" id="MhA1_Contig1988.frz3.gene1"/>
    </source>
</evidence>
<dbReference type="Proteomes" id="UP000095281">
    <property type="component" value="Unplaced"/>
</dbReference>
<keyword evidence="1 3" id="KW-0238">DNA-binding</keyword>
<dbReference type="InterPro" id="IPR036390">
    <property type="entry name" value="WH_DNA-bd_sf"/>
</dbReference>
<dbReference type="InterPro" id="IPR036388">
    <property type="entry name" value="WH-like_DNA-bd_sf"/>
</dbReference>